<dbReference type="Pfam" id="PF11726">
    <property type="entry name" value="YagK_YfjJ_C"/>
    <property type="match status" value="1"/>
</dbReference>
<organism evidence="2 3">
    <name type="scientific">Aeromonas media</name>
    <dbReference type="NCBI Taxonomy" id="651"/>
    <lineage>
        <taxon>Bacteria</taxon>
        <taxon>Pseudomonadati</taxon>
        <taxon>Pseudomonadota</taxon>
        <taxon>Gammaproteobacteria</taxon>
        <taxon>Aeromonadales</taxon>
        <taxon>Aeromonadaceae</taxon>
        <taxon>Aeromonas</taxon>
    </lineage>
</organism>
<feature type="domain" description="YagK/YfjJ C-terminal" evidence="1">
    <location>
        <begin position="49"/>
        <end position="123"/>
    </location>
</feature>
<evidence type="ECO:0000313" key="2">
    <source>
        <dbReference type="EMBL" id="QJT23569.1"/>
    </source>
</evidence>
<reference evidence="2 3" key="1">
    <citation type="submission" date="2019-03" db="EMBL/GenBank/DDBJ databases">
        <title>Novel transposon Tn6433 accelerates the dissemination of tet(E) in Aeromonas from aerobic biofilm under oxytetracycline stress.</title>
        <authorList>
            <person name="Shi Y."/>
            <person name="Tian Z."/>
            <person name="Zhang Y."/>
            <person name="Zhang H."/>
            <person name="Yang M."/>
        </authorList>
    </citation>
    <scope>NUCLEOTIDE SEQUENCE [LARGE SCALE GENOMIC DNA]</scope>
    <source>
        <strain evidence="2 3">T0.1-19</strain>
    </source>
</reference>
<proteinExistence type="predicted"/>
<dbReference type="Proteomes" id="UP000501427">
    <property type="component" value="Chromosome"/>
</dbReference>
<protein>
    <submittedName>
        <fullName evidence="2">Inovirus Gp2 family protein</fullName>
    </submittedName>
</protein>
<dbReference type="EMBL" id="CP038441">
    <property type="protein sequence ID" value="QJT23569.1"/>
    <property type="molecule type" value="Genomic_DNA"/>
</dbReference>
<sequence length="174" mass="20752">MPDFNNDSSLSLPFNYEYQGHAWAVIKSFHIRREIMDGIFQIMEKFFSKTSKLTAIRLELKMKQWTKDNRPISQFCQQLKCQLIHHYGQLYNGYIWVREQGKSKAQHYHLALLLDGQKVKHSDTVYRIAKAMWTYGNLSLPDNPFYHVHRDRLDEHRLLIYRFGNSDNKCDTHG</sequence>
<gene>
    <name evidence="2" type="ORF">E4184_20535</name>
</gene>
<evidence type="ECO:0000259" key="1">
    <source>
        <dbReference type="Pfam" id="PF11726"/>
    </source>
</evidence>
<accession>A0A6M4YEP2</accession>
<name>A0A6M4YEP2_AERME</name>
<evidence type="ECO:0000313" key="3">
    <source>
        <dbReference type="Proteomes" id="UP000501427"/>
    </source>
</evidence>
<dbReference type="AlphaFoldDB" id="A0A6M4YEP2"/>
<dbReference type="InterPro" id="IPR057271">
    <property type="entry name" value="YagK_YfjJ_C"/>
</dbReference>
<dbReference type="RefSeq" id="WP_171276992.1">
    <property type="nucleotide sequence ID" value="NZ_CAWPJG010000001.1"/>
</dbReference>